<sequence length="236" mass="24642">MLAGLISYALLAALATALLVAAVTDLRRREIDNWLNAAIALAAPLYWLAVGLDWVAVLFQLGLALLTFAIACALFAMRQMGGGDVKLLSALALWFVPHSFLQVIVIMGLTGGAASVAMAVFNMKRKPAEGLRNGLSTFAATLWVMGACTLAYPAVTGRPLIDADALFAALAVLPKGWPLALIGALMLALFLAGMSHIFRRQRGAIPIPYGVAISAASLCVLAQDVVSAPLSGLLQG</sequence>
<dbReference type="PANTHER" id="PTHR36506:SF1">
    <property type="entry name" value="PREFLAGELLIN PEPTIDASE"/>
    <property type="match status" value="1"/>
</dbReference>
<keyword evidence="4 6" id="KW-1133">Transmembrane helix</keyword>
<organism evidence="8 9">
    <name type="scientific">Novosphingobium kalidii</name>
    <dbReference type="NCBI Taxonomy" id="3230299"/>
    <lineage>
        <taxon>Bacteria</taxon>
        <taxon>Pseudomonadati</taxon>
        <taxon>Pseudomonadota</taxon>
        <taxon>Alphaproteobacteria</taxon>
        <taxon>Sphingomonadales</taxon>
        <taxon>Sphingomonadaceae</taxon>
        <taxon>Novosphingobium</taxon>
    </lineage>
</organism>
<feature type="transmembrane region" description="Helical" evidence="6">
    <location>
        <begin position="135"/>
        <end position="155"/>
    </location>
</feature>
<dbReference type="Proteomes" id="UP001548713">
    <property type="component" value="Unassembled WGS sequence"/>
</dbReference>
<evidence type="ECO:0000256" key="1">
    <source>
        <dbReference type="ARBA" id="ARBA00004651"/>
    </source>
</evidence>
<reference evidence="8 9" key="1">
    <citation type="submission" date="2024-07" db="EMBL/GenBank/DDBJ databases">
        <title>Novosphingobium kalidii RD2P27.</title>
        <authorList>
            <person name="Sun J.-Q."/>
        </authorList>
    </citation>
    <scope>NUCLEOTIDE SEQUENCE [LARGE SCALE GENOMIC DNA]</scope>
    <source>
        <strain evidence="8 9">RD2P27</strain>
    </source>
</reference>
<evidence type="ECO:0000313" key="9">
    <source>
        <dbReference type="Proteomes" id="UP001548713"/>
    </source>
</evidence>
<evidence type="ECO:0000256" key="5">
    <source>
        <dbReference type="ARBA" id="ARBA00023136"/>
    </source>
</evidence>
<dbReference type="RefSeq" id="WP_353984226.1">
    <property type="nucleotide sequence ID" value="NZ_JBEWLY010000013.1"/>
</dbReference>
<keyword evidence="9" id="KW-1185">Reference proteome</keyword>
<comment type="subcellular location">
    <subcellularLocation>
        <location evidence="1">Cell membrane</location>
        <topology evidence="1">Multi-pass membrane protein</topology>
    </subcellularLocation>
</comment>
<evidence type="ECO:0000256" key="4">
    <source>
        <dbReference type="ARBA" id="ARBA00022989"/>
    </source>
</evidence>
<accession>A0ABV2D179</accession>
<feature type="transmembrane region" description="Helical" evidence="6">
    <location>
        <begin position="31"/>
        <end position="50"/>
    </location>
</feature>
<dbReference type="InterPro" id="IPR000045">
    <property type="entry name" value="Prepilin_IV_endopep_pep"/>
</dbReference>
<dbReference type="PANTHER" id="PTHR36506">
    <property type="entry name" value="PREFLAGELLIN PEPTIDASE"/>
    <property type="match status" value="1"/>
</dbReference>
<keyword evidence="3 6" id="KW-0812">Transmembrane</keyword>
<dbReference type="EMBL" id="JBEWLY010000013">
    <property type="protein sequence ID" value="MET1755627.1"/>
    <property type="molecule type" value="Genomic_DNA"/>
</dbReference>
<dbReference type="Pfam" id="PF01478">
    <property type="entry name" value="Peptidase_A24"/>
    <property type="match status" value="1"/>
</dbReference>
<feature type="transmembrane region" description="Helical" evidence="6">
    <location>
        <begin position="204"/>
        <end position="223"/>
    </location>
</feature>
<evidence type="ECO:0000256" key="2">
    <source>
        <dbReference type="ARBA" id="ARBA00022475"/>
    </source>
</evidence>
<keyword evidence="8" id="KW-0378">Hydrolase</keyword>
<keyword evidence="5 6" id="KW-0472">Membrane</keyword>
<feature type="transmembrane region" description="Helical" evidence="6">
    <location>
        <begin position="167"/>
        <end position="192"/>
    </location>
</feature>
<evidence type="ECO:0000259" key="7">
    <source>
        <dbReference type="Pfam" id="PF01478"/>
    </source>
</evidence>
<keyword evidence="2" id="KW-1003">Cell membrane</keyword>
<dbReference type="Gene3D" id="1.20.120.1220">
    <property type="match status" value="1"/>
</dbReference>
<evidence type="ECO:0000256" key="3">
    <source>
        <dbReference type="ARBA" id="ARBA00022692"/>
    </source>
</evidence>
<proteinExistence type="predicted"/>
<feature type="transmembrane region" description="Helical" evidence="6">
    <location>
        <begin position="100"/>
        <end position="123"/>
    </location>
</feature>
<evidence type="ECO:0000313" key="8">
    <source>
        <dbReference type="EMBL" id="MET1755627.1"/>
    </source>
</evidence>
<gene>
    <name evidence="8" type="ORF">ABVV53_09175</name>
</gene>
<dbReference type="InterPro" id="IPR052218">
    <property type="entry name" value="Preflagellin_Peptidase"/>
</dbReference>
<feature type="domain" description="Prepilin type IV endopeptidase peptidase" evidence="7">
    <location>
        <begin position="13"/>
        <end position="114"/>
    </location>
</feature>
<feature type="transmembrane region" description="Helical" evidence="6">
    <location>
        <begin position="57"/>
        <end position="80"/>
    </location>
</feature>
<evidence type="ECO:0000256" key="6">
    <source>
        <dbReference type="SAM" id="Phobius"/>
    </source>
</evidence>
<dbReference type="EC" id="3.4.23.43" evidence="8"/>
<dbReference type="GO" id="GO:0004190">
    <property type="term" value="F:aspartic-type endopeptidase activity"/>
    <property type="evidence" value="ECO:0007669"/>
    <property type="project" value="UniProtKB-EC"/>
</dbReference>
<protein>
    <submittedName>
        <fullName evidence="8">Prepilin peptidase</fullName>
        <ecNumber evidence="8">3.4.23.43</ecNumber>
    </submittedName>
</protein>
<name>A0ABV2D179_9SPHN</name>
<comment type="caution">
    <text evidence="8">The sequence shown here is derived from an EMBL/GenBank/DDBJ whole genome shotgun (WGS) entry which is preliminary data.</text>
</comment>